<dbReference type="GO" id="GO:0004175">
    <property type="term" value="F:endopeptidase activity"/>
    <property type="evidence" value="ECO:0007669"/>
    <property type="project" value="TreeGrafter"/>
</dbReference>
<evidence type="ECO:0000259" key="6">
    <source>
        <dbReference type="PROSITE" id="PS50106"/>
    </source>
</evidence>
<dbReference type="Proteomes" id="UP000324974">
    <property type="component" value="Chromosome"/>
</dbReference>
<dbReference type="RefSeq" id="WP_149111642.1">
    <property type="nucleotide sequence ID" value="NZ_CP042425.1"/>
</dbReference>
<evidence type="ECO:0000256" key="3">
    <source>
        <dbReference type="ARBA" id="ARBA00022801"/>
    </source>
</evidence>
<dbReference type="InterPro" id="IPR029045">
    <property type="entry name" value="ClpP/crotonase-like_dom_sf"/>
</dbReference>
<sequence length="538" mass="57676">MPTRRPLRILSLLTTLLFALAATAAPNATPKPQSPEALLTRAADAEKTNDWEKALELYLQAYLSGRQTPEVRDRIATAHRYAAQTRRHRDPAFQQQALALPTAEALDLYAKVLEKLANAHVDRERATPGKLFLAGVDEFDRALTSRTFRREYLPDAGEATVAKFRRTLQEFWKPQPPTTVLKARSAAVELIRAAQAELGLKVSSAVVLELLCGACNSLDEYTVYLSPTPTGSDAAGIAELATYGVIAAVRNGQLIVDRVVPESWAAQNTALQAGDRIGRVNGRSMQSATTAGLTDALRLPTDGAHELEVATLDTTVTAPTRLPTPLPSVQQASILSMKDGVGYIKLASFGESTLLELDAAMARLKDQGMRSLVLDLRGNTGGHFLTGVRVVERFLPSGIIATTESQIPEFANRVFSSDSGMMAHDLPVVLLIDTKTMSAAEVVAMAFKDHSRATIVGMPSFGKGVVQFPFKLAGADGPDVPGTIRTRSGTLVITIAKVLTASGTPLHRQGVLPDLVEADAGRQLALALERAAFAAGMR</sequence>
<protein>
    <submittedName>
        <fullName evidence="7">S41 family peptidase</fullName>
    </submittedName>
</protein>
<feature type="chain" id="PRO_5022918574" evidence="5">
    <location>
        <begin position="25"/>
        <end position="538"/>
    </location>
</feature>
<evidence type="ECO:0000313" key="7">
    <source>
        <dbReference type="EMBL" id="QEL16980.1"/>
    </source>
</evidence>
<dbReference type="Pfam" id="PF03572">
    <property type="entry name" value="Peptidase_S41"/>
    <property type="match status" value="1"/>
</dbReference>
<feature type="domain" description="PDZ" evidence="6">
    <location>
        <begin position="222"/>
        <end position="298"/>
    </location>
</feature>
<dbReference type="PANTHER" id="PTHR32060:SF30">
    <property type="entry name" value="CARBOXY-TERMINAL PROCESSING PROTEASE CTPA"/>
    <property type="match status" value="1"/>
</dbReference>
<dbReference type="InterPro" id="IPR005151">
    <property type="entry name" value="Tail-specific_protease"/>
</dbReference>
<dbReference type="OrthoDB" id="9812068at2"/>
<evidence type="ECO:0000313" key="8">
    <source>
        <dbReference type="Proteomes" id="UP000324974"/>
    </source>
</evidence>
<dbReference type="KEGG" id="lrs:PX52LOC_03956"/>
<dbReference type="CDD" id="cd07560">
    <property type="entry name" value="Peptidase_S41_CPP"/>
    <property type="match status" value="1"/>
</dbReference>
<keyword evidence="8" id="KW-1185">Reference proteome</keyword>
<dbReference type="InterPro" id="IPR001478">
    <property type="entry name" value="PDZ"/>
</dbReference>
<dbReference type="SMART" id="SM00245">
    <property type="entry name" value="TSPc"/>
    <property type="match status" value="1"/>
</dbReference>
<keyword evidence="2" id="KW-0645">Protease</keyword>
<dbReference type="InterPro" id="IPR036034">
    <property type="entry name" value="PDZ_sf"/>
</dbReference>
<reference evidence="8" key="1">
    <citation type="submission" date="2019-08" db="EMBL/GenBank/DDBJ databases">
        <title>Limnoglobus roseus gen. nov., sp. nov., a novel freshwater planctomycete with a giant genome from the family Gemmataceae.</title>
        <authorList>
            <person name="Kulichevskaya I.S."/>
            <person name="Naumoff D.G."/>
            <person name="Miroshnikov K."/>
            <person name="Ivanova A."/>
            <person name="Philippov D.A."/>
            <person name="Hakobyan A."/>
            <person name="Rijpstra I.C."/>
            <person name="Sinninghe Damste J.S."/>
            <person name="Liesack W."/>
            <person name="Dedysh S.N."/>
        </authorList>
    </citation>
    <scope>NUCLEOTIDE SEQUENCE [LARGE SCALE GENOMIC DNA]</scope>
    <source>
        <strain evidence="8">PX52</strain>
    </source>
</reference>
<keyword evidence="5" id="KW-0732">Signal</keyword>
<dbReference type="GO" id="GO:0030288">
    <property type="term" value="C:outer membrane-bounded periplasmic space"/>
    <property type="evidence" value="ECO:0007669"/>
    <property type="project" value="TreeGrafter"/>
</dbReference>
<dbReference type="SUPFAM" id="SSF50156">
    <property type="entry name" value="PDZ domain-like"/>
    <property type="match status" value="1"/>
</dbReference>
<dbReference type="Gene3D" id="2.30.42.10">
    <property type="match status" value="1"/>
</dbReference>
<evidence type="ECO:0000256" key="5">
    <source>
        <dbReference type="SAM" id="SignalP"/>
    </source>
</evidence>
<name>A0A5C1AE38_9BACT</name>
<organism evidence="7 8">
    <name type="scientific">Limnoglobus roseus</name>
    <dbReference type="NCBI Taxonomy" id="2598579"/>
    <lineage>
        <taxon>Bacteria</taxon>
        <taxon>Pseudomonadati</taxon>
        <taxon>Planctomycetota</taxon>
        <taxon>Planctomycetia</taxon>
        <taxon>Gemmatales</taxon>
        <taxon>Gemmataceae</taxon>
        <taxon>Limnoglobus</taxon>
    </lineage>
</organism>
<evidence type="ECO:0000256" key="1">
    <source>
        <dbReference type="ARBA" id="ARBA00009179"/>
    </source>
</evidence>
<comment type="similarity">
    <text evidence="1">Belongs to the peptidase S41A family.</text>
</comment>
<dbReference type="AlphaFoldDB" id="A0A5C1AE38"/>
<keyword evidence="3" id="KW-0378">Hydrolase</keyword>
<dbReference type="InterPro" id="IPR004447">
    <property type="entry name" value="Peptidase_S41A"/>
</dbReference>
<gene>
    <name evidence="7" type="ORF">PX52LOC_03956</name>
</gene>
<feature type="signal peptide" evidence="5">
    <location>
        <begin position="1"/>
        <end position="24"/>
    </location>
</feature>
<dbReference type="Gene3D" id="3.90.226.10">
    <property type="entry name" value="2-enoyl-CoA Hydratase, Chain A, domain 1"/>
    <property type="match status" value="1"/>
</dbReference>
<evidence type="ECO:0000256" key="4">
    <source>
        <dbReference type="ARBA" id="ARBA00022825"/>
    </source>
</evidence>
<dbReference type="GO" id="GO:0006508">
    <property type="term" value="P:proteolysis"/>
    <property type="evidence" value="ECO:0007669"/>
    <property type="project" value="UniProtKB-KW"/>
</dbReference>
<dbReference type="EMBL" id="CP042425">
    <property type="protein sequence ID" value="QEL16980.1"/>
    <property type="molecule type" value="Genomic_DNA"/>
</dbReference>
<accession>A0A5C1AE38</accession>
<dbReference type="SUPFAM" id="SSF52096">
    <property type="entry name" value="ClpP/crotonase"/>
    <property type="match status" value="1"/>
</dbReference>
<dbReference type="PANTHER" id="PTHR32060">
    <property type="entry name" value="TAIL-SPECIFIC PROTEASE"/>
    <property type="match status" value="1"/>
</dbReference>
<dbReference type="PROSITE" id="PS50106">
    <property type="entry name" value="PDZ"/>
    <property type="match status" value="1"/>
</dbReference>
<keyword evidence="4" id="KW-0720">Serine protease</keyword>
<dbReference type="GO" id="GO:0007165">
    <property type="term" value="P:signal transduction"/>
    <property type="evidence" value="ECO:0007669"/>
    <property type="project" value="TreeGrafter"/>
</dbReference>
<evidence type="ECO:0000256" key="2">
    <source>
        <dbReference type="ARBA" id="ARBA00022670"/>
    </source>
</evidence>
<dbReference type="GO" id="GO:0008236">
    <property type="term" value="F:serine-type peptidase activity"/>
    <property type="evidence" value="ECO:0007669"/>
    <property type="project" value="UniProtKB-KW"/>
</dbReference>
<proteinExistence type="inferred from homology"/>
<dbReference type="Pfam" id="PF00595">
    <property type="entry name" value="PDZ"/>
    <property type="match status" value="1"/>
</dbReference>